<reference evidence="1" key="1">
    <citation type="journal article" date="2015" name="Nature">
        <title>Complex archaea that bridge the gap between prokaryotes and eukaryotes.</title>
        <authorList>
            <person name="Spang A."/>
            <person name="Saw J.H."/>
            <person name="Jorgensen S.L."/>
            <person name="Zaremba-Niedzwiedzka K."/>
            <person name="Martijn J."/>
            <person name="Lind A.E."/>
            <person name="van Eijk R."/>
            <person name="Schleper C."/>
            <person name="Guy L."/>
            <person name="Ettema T.J."/>
        </authorList>
    </citation>
    <scope>NUCLEOTIDE SEQUENCE</scope>
</reference>
<accession>A0A0F9K3M0</accession>
<comment type="caution">
    <text evidence="1">The sequence shown here is derived from an EMBL/GenBank/DDBJ whole genome shotgun (WGS) entry which is preliminary data.</text>
</comment>
<dbReference type="EMBL" id="LAZR01016136">
    <property type="protein sequence ID" value="KKM05813.1"/>
    <property type="molecule type" value="Genomic_DNA"/>
</dbReference>
<protein>
    <submittedName>
        <fullName evidence="1">Uncharacterized protein</fullName>
    </submittedName>
</protein>
<gene>
    <name evidence="1" type="ORF">LCGC14_1750370</name>
</gene>
<sequence length="51" mass="5906">MPDIRDPNTVRRIMLKIFSGVAQVLLNIIKEDDLDKAEIVATLEEWVDEHD</sequence>
<organism evidence="1">
    <name type="scientific">marine sediment metagenome</name>
    <dbReference type="NCBI Taxonomy" id="412755"/>
    <lineage>
        <taxon>unclassified sequences</taxon>
        <taxon>metagenomes</taxon>
        <taxon>ecological metagenomes</taxon>
    </lineage>
</organism>
<proteinExistence type="predicted"/>
<dbReference type="AlphaFoldDB" id="A0A0F9K3M0"/>
<name>A0A0F9K3M0_9ZZZZ</name>
<evidence type="ECO:0000313" key="1">
    <source>
        <dbReference type="EMBL" id="KKM05813.1"/>
    </source>
</evidence>